<evidence type="ECO:0000256" key="3">
    <source>
        <dbReference type="ARBA" id="ARBA00022692"/>
    </source>
</evidence>
<feature type="transmembrane region" description="Helical" evidence="9">
    <location>
        <begin position="133"/>
        <end position="156"/>
    </location>
</feature>
<evidence type="ECO:0000256" key="6">
    <source>
        <dbReference type="ARBA" id="ARBA00023180"/>
    </source>
</evidence>
<feature type="transmembrane region" description="Helical" evidence="9">
    <location>
        <begin position="106"/>
        <end position="127"/>
    </location>
</feature>
<sequence>MGDSESTQLLSVQARGEAPETTREKDNVSTLRPLAFSLVAALGALAFGYSLGYTSPIKDVLQDPKKGIDISQGQQDIFGSIVNVGAMVGALAGGVCLDRFGRTKTFLVSSIFYAAGFLLIAFCQHVTEPFAMLLVGRILDGFAIGIASVSVPVYIAEIAPAHLRGGMGSINQLAVTLGVLLAYAIGAGVTWSNLAWIGALAPGALGVASFFLPDSPRYLAKKGRMQAALRDLRRLRGPKADCESELNTVRASLSTEESSASVLDVFRGASGRALVVAAGIMLFQQFSGINAVIFFSGSIFEDAGFDNSNVAALIVGSVQFVVTAISCVIVDKSGRRALLMVAGVGMAASSALLGYYFWLQNNQYSVSGTVALVNVIVYIACFSIGLGAIPWLIMSEIFPGRVRGIASSFATLLNWTCSFIVTETFSSIKSALHEQGVFWLYAAVCVLGVTFVFFKLPETKGRSLEEIQLFFEGNHQSSGGDDDDDDEDGGSGSQGSDGKKLLQVGVLLAVLYVGLVLFGSSI</sequence>
<dbReference type="PANTHER" id="PTHR48021:SF1">
    <property type="entry name" value="GH07001P-RELATED"/>
    <property type="match status" value="1"/>
</dbReference>
<dbReference type="Gene3D" id="1.20.1250.20">
    <property type="entry name" value="MFS general substrate transporter like domains"/>
    <property type="match status" value="1"/>
</dbReference>
<protein>
    <recommendedName>
        <fullName evidence="10">Major facilitator superfamily (MFS) profile domain-containing protein</fullName>
    </recommendedName>
</protein>
<evidence type="ECO:0000256" key="4">
    <source>
        <dbReference type="ARBA" id="ARBA00022989"/>
    </source>
</evidence>
<feature type="transmembrane region" description="Helical" evidence="9">
    <location>
        <begin position="437"/>
        <end position="454"/>
    </location>
</feature>
<dbReference type="InParanoid" id="F2UF91"/>
<dbReference type="FunFam" id="1.20.1250.20:FF:000055">
    <property type="entry name" value="Facilitated trehalose transporter Tret1-2 homolog"/>
    <property type="match status" value="1"/>
</dbReference>
<keyword evidence="6" id="KW-0325">Glycoprotein</keyword>
<dbReference type="RefSeq" id="XP_004992344.1">
    <property type="nucleotide sequence ID" value="XM_004992287.1"/>
</dbReference>
<keyword evidence="3 9" id="KW-0812">Transmembrane</keyword>
<keyword evidence="7" id="KW-0813">Transport</keyword>
<comment type="similarity">
    <text evidence="7">Belongs to the major facilitator superfamily. Sugar transporter (TC 2.A.1.1) family.</text>
</comment>
<evidence type="ECO:0000259" key="10">
    <source>
        <dbReference type="PROSITE" id="PS50850"/>
    </source>
</evidence>
<feature type="region of interest" description="Disordered" evidence="8">
    <location>
        <begin position="1"/>
        <end position="26"/>
    </location>
</feature>
<feature type="transmembrane region" description="Helical" evidence="9">
    <location>
        <begin position="34"/>
        <end position="57"/>
    </location>
</feature>
<dbReference type="FunCoup" id="F2UF91">
    <property type="interactions" value="81"/>
</dbReference>
<evidence type="ECO:0000256" key="9">
    <source>
        <dbReference type="SAM" id="Phobius"/>
    </source>
</evidence>
<dbReference type="NCBIfam" id="TIGR00879">
    <property type="entry name" value="SP"/>
    <property type="match status" value="1"/>
</dbReference>
<evidence type="ECO:0000256" key="5">
    <source>
        <dbReference type="ARBA" id="ARBA00023136"/>
    </source>
</evidence>
<feature type="transmembrane region" description="Helical" evidence="9">
    <location>
        <begin position="194"/>
        <end position="212"/>
    </location>
</feature>
<feature type="compositionally biased region" description="Basic and acidic residues" evidence="8">
    <location>
        <begin position="17"/>
        <end position="26"/>
    </location>
</feature>
<dbReference type="STRING" id="946362.F2UF91"/>
<comment type="subcellular location">
    <subcellularLocation>
        <location evidence="1">Cell membrane</location>
        <topology evidence="1">Multi-pass membrane protein</topology>
    </subcellularLocation>
</comment>
<keyword evidence="4 9" id="KW-1133">Transmembrane helix</keyword>
<dbReference type="Proteomes" id="UP000007799">
    <property type="component" value="Unassembled WGS sequence"/>
</dbReference>
<feature type="transmembrane region" description="Helical" evidence="9">
    <location>
        <begin position="168"/>
        <end position="188"/>
    </location>
</feature>
<dbReference type="PROSITE" id="PS00217">
    <property type="entry name" value="SUGAR_TRANSPORT_2"/>
    <property type="match status" value="1"/>
</dbReference>
<dbReference type="InterPro" id="IPR005828">
    <property type="entry name" value="MFS_sugar_transport-like"/>
</dbReference>
<dbReference type="PANTHER" id="PTHR48021">
    <property type="match status" value="1"/>
</dbReference>
<evidence type="ECO:0000256" key="8">
    <source>
        <dbReference type="SAM" id="MobiDB-lite"/>
    </source>
</evidence>
<feature type="compositionally biased region" description="Acidic residues" evidence="8">
    <location>
        <begin position="480"/>
        <end position="489"/>
    </location>
</feature>
<feature type="transmembrane region" description="Helical" evidence="9">
    <location>
        <begin position="405"/>
        <end position="425"/>
    </location>
</feature>
<feature type="transmembrane region" description="Helical" evidence="9">
    <location>
        <begin position="310"/>
        <end position="330"/>
    </location>
</feature>
<dbReference type="KEGG" id="sre:PTSG_06943"/>
<dbReference type="AlphaFoldDB" id="F2UF91"/>
<keyword evidence="2" id="KW-1003">Cell membrane</keyword>
<dbReference type="OMA" id="TGSHMES"/>
<dbReference type="InterPro" id="IPR003663">
    <property type="entry name" value="Sugar/inositol_transpt"/>
</dbReference>
<dbReference type="GO" id="GO:0051119">
    <property type="term" value="F:sugar transmembrane transporter activity"/>
    <property type="evidence" value="ECO:0007669"/>
    <property type="project" value="InterPro"/>
</dbReference>
<dbReference type="PRINTS" id="PR00171">
    <property type="entry name" value="SUGRTRNSPORT"/>
</dbReference>
<evidence type="ECO:0000256" key="2">
    <source>
        <dbReference type="ARBA" id="ARBA00022475"/>
    </source>
</evidence>
<dbReference type="InterPro" id="IPR036259">
    <property type="entry name" value="MFS_trans_sf"/>
</dbReference>
<evidence type="ECO:0000256" key="7">
    <source>
        <dbReference type="RuleBase" id="RU003346"/>
    </source>
</evidence>
<feature type="compositionally biased region" description="Polar residues" evidence="8">
    <location>
        <begin position="1"/>
        <end position="11"/>
    </location>
</feature>
<dbReference type="InterPro" id="IPR050549">
    <property type="entry name" value="MFS_Trehalose_Transporter"/>
</dbReference>
<keyword evidence="5 9" id="KW-0472">Membrane</keyword>
<feature type="transmembrane region" description="Helical" evidence="9">
    <location>
        <begin position="501"/>
        <end position="520"/>
    </location>
</feature>
<feature type="transmembrane region" description="Helical" evidence="9">
    <location>
        <begin position="77"/>
        <end position="97"/>
    </location>
</feature>
<dbReference type="InterPro" id="IPR020846">
    <property type="entry name" value="MFS_dom"/>
</dbReference>
<evidence type="ECO:0000256" key="1">
    <source>
        <dbReference type="ARBA" id="ARBA00004651"/>
    </source>
</evidence>
<proteinExistence type="inferred from homology"/>
<evidence type="ECO:0000313" key="12">
    <source>
        <dbReference type="Proteomes" id="UP000007799"/>
    </source>
</evidence>
<reference evidence="11" key="1">
    <citation type="submission" date="2009-08" db="EMBL/GenBank/DDBJ databases">
        <title>Annotation of Salpingoeca rosetta.</title>
        <authorList>
            <consortium name="The Broad Institute Genome Sequencing Platform"/>
            <person name="Russ C."/>
            <person name="Cuomo C."/>
            <person name="Burger G."/>
            <person name="Gray M.W."/>
            <person name="Holland P.W.H."/>
            <person name="King N."/>
            <person name="Lang F.B.F."/>
            <person name="Roger A.J."/>
            <person name="Ruiz-Trillo I."/>
            <person name="Young S.K."/>
            <person name="Zeng Q."/>
            <person name="Gargeya S."/>
            <person name="Alvarado L."/>
            <person name="Berlin A."/>
            <person name="Chapman S.B."/>
            <person name="Chen Z."/>
            <person name="Freedman E."/>
            <person name="Gellesch M."/>
            <person name="Goldberg J."/>
            <person name="Griggs A."/>
            <person name="Gujja S."/>
            <person name="Heilman E."/>
            <person name="Heiman D."/>
            <person name="Howarth C."/>
            <person name="Mehta T."/>
            <person name="Neiman D."/>
            <person name="Pearson M."/>
            <person name="Roberts A."/>
            <person name="Saif S."/>
            <person name="Shea T."/>
            <person name="Shenoy N."/>
            <person name="Sisk P."/>
            <person name="Stolte C."/>
            <person name="Sykes S."/>
            <person name="White J."/>
            <person name="Yandava C."/>
            <person name="Haas B."/>
            <person name="Nusbaum C."/>
            <person name="Birren B."/>
        </authorList>
    </citation>
    <scope>NUCLEOTIDE SEQUENCE [LARGE SCALE GENOMIC DNA]</scope>
    <source>
        <strain evidence="11">ATCC 50818</strain>
    </source>
</reference>
<dbReference type="SUPFAM" id="SSF103473">
    <property type="entry name" value="MFS general substrate transporter"/>
    <property type="match status" value="1"/>
</dbReference>
<gene>
    <name evidence="11" type="ORF">PTSG_06943</name>
</gene>
<evidence type="ECO:0000313" key="11">
    <source>
        <dbReference type="EMBL" id="EGD75291.1"/>
    </source>
</evidence>
<keyword evidence="12" id="KW-1185">Reference proteome</keyword>
<dbReference type="InterPro" id="IPR044775">
    <property type="entry name" value="MFS_ERD6/Tret1-like"/>
</dbReference>
<dbReference type="GeneID" id="16072904"/>
<feature type="domain" description="Major facilitator superfamily (MFS) profile" evidence="10">
    <location>
        <begin position="36"/>
        <end position="460"/>
    </location>
</feature>
<name>F2UF91_SALR5</name>
<feature type="region of interest" description="Disordered" evidence="8">
    <location>
        <begin position="474"/>
        <end position="497"/>
    </location>
</feature>
<feature type="transmembrane region" description="Helical" evidence="9">
    <location>
        <begin position="370"/>
        <end position="393"/>
    </location>
</feature>
<dbReference type="Pfam" id="PF00083">
    <property type="entry name" value="Sugar_tr"/>
    <property type="match status" value="1"/>
</dbReference>
<dbReference type="EMBL" id="GL832971">
    <property type="protein sequence ID" value="EGD75291.1"/>
    <property type="molecule type" value="Genomic_DNA"/>
</dbReference>
<organism evidence="12">
    <name type="scientific">Salpingoeca rosetta (strain ATCC 50818 / BSB-021)</name>
    <dbReference type="NCBI Taxonomy" id="946362"/>
    <lineage>
        <taxon>Eukaryota</taxon>
        <taxon>Choanoflagellata</taxon>
        <taxon>Craspedida</taxon>
        <taxon>Salpingoecidae</taxon>
        <taxon>Salpingoeca</taxon>
    </lineage>
</organism>
<dbReference type="PROSITE" id="PS50850">
    <property type="entry name" value="MFS"/>
    <property type="match status" value="1"/>
</dbReference>
<accession>F2UF91</accession>
<dbReference type="CDD" id="cd17358">
    <property type="entry name" value="MFS_GLUT6_8_Class3_like"/>
    <property type="match status" value="1"/>
</dbReference>
<feature type="transmembrane region" description="Helical" evidence="9">
    <location>
        <begin position="337"/>
        <end position="358"/>
    </location>
</feature>
<dbReference type="eggNOG" id="KOG0254">
    <property type="taxonomic scope" value="Eukaryota"/>
</dbReference>
<dbReference type="InterPro" id="IPR005829">
    <property type="entry name" value="Sugar_transporter_CS"/>
</dbReference>
<dbReference type="GO" id="GO:0005886">
    <property type="term" value="C:plasma membrane"/>
    <property type="evidence" value="ECO:0007669"/>
    <property type="project" value="UniProtKB-SubCell"/>
</dbReference>
<dbReference type="OrthoDB" id="6612291at2759"/>
<feature type="transmembrane region" description="Helical" evidence="9">
    <location>
        <begin position="273"/>
        <end position="298"/>
    </location>
</feature>